<protein>
    <submittedName>
        <fullName evidence="2">Uncharacterized protein</fullName>
    </submittedName>
</protein>
<feature type="compositionally biased region" description="Polar residues" evidence="1">
    <location>
        <begin position="61"/>
        <end position="75"/>
    </location>
</feature>
<dbReference type="EMBL" id="EQ973791">
    <property type="protein sequence ID" value="EEF46987.1"/>
    <property type="molecule type" value="Genomic_DNA"/>
</dbReference>
<evidence type="ECO:0000313" key="2">
    <source>
        <dbReference type="EMBL" id="EEF46987.1"/>
    </source>
</evidence>
<feature type="region of interest" description="Disordered" evidence="1">
    <location>
        <begin position="61"/>
        <end position="84"/>
    </location>
</feature>
<evidence type="ECO:0000313" key="3">
    <source>
        <dbReference type="Proteomes" id="UP000008311"/>
    </source>
</evidence>
<gene>
    <name evidence="2" type="ORF">RCOM_0924550</name>
</gene>
<dbReference type="InterPro" id="IPR031421">
    <property type="entry name" value="DUF4666"/>
</dbReference>
<proteinExistence type="predicted"/>
<accession>B9RP69</accession>
<dbReference type="Pfam" id="PF15697">
    <property type="entry name" value="DUF4666"/>
    <property type="match status" value="1"/>
</dbReference>
<sequence>MATLERSKVYRRQGSSGPVWDEKLLLGYDKIDYRELRPCQSGSNIRNMDCSSSIAAPTSCPRSLSTPAMEQTYSKGSGKRVDLANPKCQSGKRNLILGILSGNK</sequence>
<reference evidence="3" key="1">
    <citation type="journal article" date="2010" name="Nat. Biotechnol.">
        <title>Draft genome sequence of the oilseed species Ricinus communis.</title>
        <authorList>
            <person name="Chan A.P."/>
            <person name="Crabtree J."/>
            <person name="Zhao Q."/>
            <person name="Lorenzi H."/>
            <person name="Orvis J."/>
            <person name="Puiu D."/>
            <person name="Melake-Berhan A."/>
            <person name="Jones K.M."/>
            <person name="Redman J."/>
            <person name="Chen G."/>
            <person name="Cahoon E.B."/>
            <person name="Gedil M."/>
            <person name="Stanke M."/>
            <person name="Haas B.J."/>
            <person name="Wortman J.R."/>
            <person name="Fraser-Liggett C.M."/>
            <person name="Ravel J."/>
            <person name="Rabinowicz P.D."/>
        </authorList>
    </citation>
    <scope>NUCLEOTIDE SEQUENCE [LARGE SCALE GENOMIC DNA]</scope>
    <source>
        <strain evidence="3">cv. Hale</strain>
    </source>
</reference>
<dbReference type="AlphaFoldDB" id="B9RP69"/>
<dbReference type="Proteomes" id="UP000008311">
    <property type="component" value="Unassembled WGS sequence"/>
</dbReference>
<dbReference type="eggNOG" id="ENOG502SE4I">
    <property type="taxonomic scope" value="Eukaryota"/>
</dbReference>
<name>B9RP69_RICCO</name>
<organism evidence="2 3">
    <name type="scientific">Ricinus communis</name>
    <name type="common">Castor bean</name>
    <dbReference type="NCBI Taxonomy" id="3988"/>
    <lineage>
        <taxon>Eukaryota</taxon>
        <taxon>Viridiplantae</taxon>
        <taxon>Streptophyta</taxon>
        <taxon>Embryophyta</taxon>
        <taxon>Tracheophyta</taxon>
        <taxon>Spermatophyta</taxon>
        <taxon>Magnoliopsida</taxon>
        <taxon>eudicotyledons</taxon>
        <taxon>Gunneridae</taxon>
        <taxon>Pentapetalae</taxon>
        <taxon>rosids</taxon>
        <taxon>fabids</taxon>
        <taxon>Malpighiales</taxon>
        <taxon>Euphorbiaceae</taxon>
        <taxon>Acalyphoideae</taxon>
        <taxon>Acalypheae</taxon>
        <taxon>Ricinus</taxon>
    </lineage>
</organism>
<evidence type="ECO:0000256" key="1">
    <source>
        <dbReference type="SAM" id="MobiDB-lite"/>
    </source>
</evidence>
<dbReference type="InParanoid" id="B9RP69"/>
<keyword evidence="3" id="KW-1185">Reference proteome</keyword>